<dbReference type="Gene3D" id="3.40.630.30">
    <property type="match status" value="1"/>
</dbReference>
<keyword evidence="2" id="KW-0012">Acyltransferase</keyword>
<evidence type="ECO:0000259" key="3">
    <source>
        <dbReference type="PROSITE" id="PS51186"/>
    </source>
</evidence>
<gene>
    <name evidence="4" type="ORF">VB264_07155</name>
</gene>
<evidence type="ECO:0000313" key="5">
    <source>
        <dbReference type="Proteomes" id="UP001304671"/>
    </source>
</evidence>
<dbReference type="PANTHER" id="PTHR43800:SF1">
    <property type="entry name" value="PEPTIDYL-LYSINE N-ACETYLTRANSFERASE YJAB"/>
    <property type="match status" value="1"/>
</dbReference>
<dbReference type="RefSeq" id="WP_323248015.1">
    <property type="nucleotide sequence ID" value="NZ_JAYFUL010000008.1"/>
</dbReference>
<accession>A0ABU5QLI5</accession>
<evidence type="ECO:0000256" key="2">
    <source>
        <dbReference type="ARBA" id="ARBA00023315"/>
    </source>
</evidence>
<dbReference type="PANTHER" id="PTHR43800">
    <property type="entry name" value="PEPTIDYL-LYSINE N-ACETYLTRANSFERASE YJAB"/>
    <property type="match status" value="1"/>
</dbReference>
<keyword evidence="5" id="KW-1185">Reference proteome</keyword>
<dbReference type="EMBL" id="JAYFUL010000008">
    <property type="protein sequence ID" value="MEA5257554.1"/>
    <property type="molecule type" value="Genomic_DNA"/>
</dbReference>
<proteinExistence type="predicted"/>
<evidence type="ECO:0000313" key="4">
    <source>
        <dbReference type="EMBL" id="MEA5257554.1"/>
    </source>
</evidence>
<feature type="domain" description="N-acetyltransferase" evidence="3">
    <location>
        <begin position="2"/>
        <end position="140"/>
    </location>
</feature>
<dbReference type="PROSITE" id="PS51186">
    <property type="entry name" value="GNAT"/>
    <property type="match status" value="1"/>
</dbReference>
<comment type="caution">
    <text evidence="4">The sequence shown here is derived from an EMBL/GenBank/DDBJ whole genome shotgun (WGS) entry which is preliminary data.</text>
</comment>
<evidence type="ECO:0000256" key="1">
    <source>
        <dbReference type="ARBA" id="ARBA00022679"/>
    </source>
</evidence>
<sequence length="140" mass="16470">MLTIIERREIDNDALRYLFLRERQNAFTWLDTSSFRLSDFEEETEDEYILVAFEENTVIGFISVWKEDNFIHHLYIDEKHQNNGIGSKLLEAVIEKLGLPIRLKCLSNNVNAIEFYRKKGFKEKGKGATKNGTYILFELT</sequence>
<organism evidence="4 5">
    <name type="scientific">Arcicella aquatica</name>
    <dbReference type="NCBI Taxonomy" id="217141"/>
    <lineage>
        <taxon>Bacteria</taxon>
        <taxon>Pseudomonadati</taxon>
        <taxon>Bacteroidota</taxon>
        <taxon>Cytophagia</taxon>
        <taxon>Cytophagales</taxon>
        <taxon>Flectobacillaceae</taxon>
        <taxon>Arcicella</taxon>
    </lineage>
</organism>
<dbReference type="Proteomes" id="UP001304671">
    <property type="component" value="Unassembled WGS sequence"/>
</dbReference>
<protein>
    <submittedName>
        <fullName evidence="4">GNAT family N-acetyltransferase</fullName>
    </submittedName>
</protein>
<dbReference type="Pfam" id="PF00583">
    <property type="entry name" value="Acetyltransf_1"/>
    <property type="match status" value="1"/>
</dbReference>
<reference evidence="4 5" key="1">
    <citation type="submission" date="2023-12" db="EMBL/GenBank/DDBJ databases">
        <title>Novel species of the genus Arcicella isolated from rivers.</title>
        <authorList>
            <person name="Lu H."/>
        </authorList>
    </citation>
    <scope>NUCLEOTIDE SEQUENCE [LARGE SCALE GENOMIC DNA]</scope>
    <source>
        <strain evidence="4 5">LMG 21963</strain>
    </source>
</reference>
<name>A0ABU5QLI5_9BACT</name>
<dbReference type="InterPro" id="IPR016181">
    <property type="entry name" value="Acyl_CoA_acyltransferase"/>
</dbReference>
<keyword evidence="1" id="KW-0808">Transferase</keyword>
<dbReference type="InterPro" id="IPR000182">
    <property type="entry name" value="GNAT_dom"/>
</dbReference>
<dbReference type="SUPFAM" id="SSF55729">
    <property type="entry name" value="Acyl-CoA N-acyltransferases (Nat)"/>
    <property type="match status" value="1"/>
</dbReference>
<dbReference type="CDD" id="cd04301">
    <property type="entry name" value="NAT_SF"/>
    <property type="match status" value="1"/>
</dbReference>